<dbReference type="EMBL" id="JAIWYP010000002">
    <property type="protein sequence ID" value="KAH3871479.1"/>
    <property type="molecule type" value="Genomic_DNA"/>
</dbReference>
<accession>A0A9D4M941</accession>
<sequence length="56" mass="6024">MTLTLERCTWLFHTPTTTPSVLCDLQESDMGSPGLSIGLSGKLDMVSATFRGPLIP</sequence>
<dbReference type="Proteomes" id="UP000828390">
    <property type="component" value="Unassembled WGS sequence"/>
</dbReference>
<dbReference type="AlphaFoldDB" id="A0A9D4M941"/>
<evidence type="ECO:0000313" key="2">
    <source>
        <dbReference type="Proteomes" id="UP000828390"/>
    </source>
</evidence>
<name>A0A9D4M941_DREPO</name>
<comment type="caution">
    <text evidence="1">The sequence shown here is derived from an EMBL/GenBank/DDBJ whole genome shotgun (WGS) entry which is preliminary data.</text>
</comment>
<organism evidence="1 2">
    <name type="scientific">Dreissena polymorpha</name>
    <name type="common">Zebra mussel</name>
    <name type="synonym">Mytilus polymorpha</name>
    <dbReference type="NCBI Taxonomy" id="45954"/>
    <lineage>
        <taxon>Eukaryota</taxon>
        <taxon>Metazoa</taxon>
        <taxon>Spiralia</taxon>
        <taxon>Lophotrochozoa</taxon>
        <taxon>Mollusca</taxon>
        <taxon>Bivalvia</taxon>
        <taxon>Autobranchia</taxon>
        <taxon>Heteroconchia</taxon>
        <taxon>Euheterodonta</taxon>
        <taxon>Imparidentia</taxon>
        <taxon>Neoheterodontei</taxon>
        <taxon>Myida</taxon>
        <taxon>Dreissenoidea</taxon>
        <taxon>Dreissenidae</taxon>
        <taxon>Dreissena</taxon>
    </lineage>
</organism>
<proteinExistence type="predicted"/>
<protein>
    <submittedName>
        <fullName evidence="1">Uncharacterized protein</fullName>
    </submittedName>
</protein>
<keyword evidence="2" id="KW-1185">Reference proteome</keyword>
<evidence type="ECO:0000313" key="1">
    <source>
        <dbReference type="EMBL" id="KAH3871479.1"/>
    </source>
</evidence>
<gene>
    <name evidence="1" type="ORF">DPMN_034682</name>
</gene>
<reference evidence="1" key="2">
    <citation type="submission" date="2020-11" db="EMBL/GenBank/DDBJ databases">
        <authorList>
            <person name="McCartney M.A."/>
            <person name="Auch B."/>
            <person name="Kono T."/>
            <person name="Mallez S."/>
            <person name="Becker A."/>
            <person name="Gohl D.M."/>
            <person name="Silverstein K.A.T."/>
            <person name="Koren S."/>
            <person name="Bechman K.B."/>
            <person name="Herman A."/>
            <person name="Abrahante J.E."/>
            <person name="Garbe J."/>
        </authorList>
    </citation>
    <scope>NUCLEOTIDE SEQUENCE</scope>
    <source>
        <strain evidence="1">Duluth1</strain>
        <tissue evidence="1">Whole animal</tissue>
    </source>
</reference>
<reference evidence="1" key="1">
    <citation type="journal article" date="2019" name="bioRxiv">
        <title>The Genome of the Zebra Mussel, Dreissena polymorpha: A Resource for Invasive Species Research.</title>
        <authorList>
            <person name="McCartney M.A."/>
            <person name="Auch B."/>
            <person name="Kono T."/>
            <person name="Mallez S."/>
            <person name="Zhang Y."/>
            <person name="Obille A."/>
            <person name="Becker A."/>
            <person name="Abrahante J.E."/>
            <person name="Garbe J."/>
            <person name="Badalamenti J.P."/>
            <person name="Herman A."/>
            <person name="Mangelson H."/>
            <person name="Liachko I."/>
            <person name="Sullivan S."/>
            <person name="Sone E.D."/>
            <person name="Koren S."/>
            <person name="Silverstein K.A.T."/>
            <person name="Beckman K.B."/>
            <person name="Gohl D.M."/>
        </authorList>
    </citation>
    <scope>NUCLEOTIDE SEQUENCE</scope>
    <source>
        <strain evidence="1">Duluth1</strain>
        <tissue evidence="1">Whole animal</tissue>
    </source>
</reference>